<dbReference type="InterPro" id="IPR053136">
    <property type="entry name" value="UTP_pyrophosphatase-like"/>
</dbReference>
<proteinExistence type="predicted"/>
<dbReference type="Proteomes" id="UP000077734">
    <property type="component" value="Unassembled WGS sequence"/>
</dbReference>
<dbReference type="EMBL" id="LUUL01000023">
    <property type="protein sequence ID" value="OAI29918.1"/>
    <property type="molecule type" value="Genomic_DNA"/>
</dbReference>
<dbReference type="PANTHER" id="PTHR30399">
    <property type="entry name" value="UNCHARACTERIZED PROTEIN YGJP"/>
    <property type="match status" value="1"/>
</dbReference>
<dbReference type="AlphaFoldDB" id="A0AA91I707"/>
<dbReference type="Pfam" id="PF01863">
    <property type="entry name" value="YgjP-like"/>
    <property type="match status" value="1"/>
</dbReference>
<accession>A0AA91I707</accession>
<reference evidence="2 3" key="1">
    <citation type="submission" date="2016-03" db="EMBL/GenBank/DDBJ databases">
        <authorList>
            <person name="Heylen K."/>
            <person name="De Vos P."/>
            <person name="Vekeman B."/>
        </authorList>
    </citation>
    <scope>NUCLEOTIDE SEQUENCE [LARGE SCALE GENOMIC DNA]</scope>
    <source>
        <strain evidence="2 3">R-49807</strain>
    </source>
</reference>
<sequence>MAFLNAPSYTLRRSSRAKHTRIVVKAGQIEVVAPPKVSERNIHSFVLAQRDWIESALRRVAAKTREVPALAPASYHDGVAIPYLGRQLPLRIETTRNKTPRLDLHDDAWFCAKLPAGIDAGQHSELVRQTLIRWMKSQARQHTQLFIDRHAPRHGLYPRSIRIKTQKSRWGSCGPDNDINLNWLLLLAPPAALEYVVVHELCHIRHKNHSAAFWDLVAEHVPDFRLRRLWLKQHGASLMQGL</sequence>
<evidence type="ECO:0000313" key="2">
    <source>
        <dbReference type="EMBL" id="OAI29918.1"/>
    </source>
</evidence>
<feature type="domain" description="YgjP-like metallopeptidase" evidence="1">
    <location>
        <begin position="18"/>
        <end position="234"/>
    </location>
</feature>
<comment type="caution">
    <text evidence="2">The sequence shown here is derived from an EMBL/GenBank/DDBJ whole genome shotgun (WGS) entry which is preliminary data.</text>
</comment>
<gene>
    <name evidence="2" type="ORF">A1356_03570</name>
</gene>
<protein>
    <submittedName>
        <fullName evidence="2">Metal-dependent hydrolase</fullName>
    </submittedName>
</protein>
<keyword evidence="3" id="KW-1185">Reference proteome</keyword>
<evidence type="ECO:0000259" key="1">
    <source>
        <dbReference type="Pfam" id="PF01863"/>
    </source>
</evidence>
<dbReference type="InterPro" id="IPR002725">
    <property type="entry name" value="YgjP-like_metallopeptidase"/>
</dbReference>
<dbReference type="GO" id="GO:0016787">
    <property type="term" value="F:hydrolase activity"/>
    <property type="evidence" value="ECO:0007669"/>
    <property type="project" value="UniProtKB-KW"/>
</dbReference>
<evidence type="ECO:0000313" key="3">
    <source>
        <dbReference type="Proteomes" id="UP000077734"/>
    </source>
</evidence>
<name>A0AA91I707_9GAMM</name>
<organism evidence="2 3">
    <name type="scientific">Methylomonas koyamae</name>
    <dbReference type="NCBI Taxonomy" id="702114"/>
    <lineage>
        <taxon>Bacteria</taxon>
        <taxon>Pseudomonadati</taxon>
        <taxon>Pseudomonadota</taxon>
        <taxon>Gammaproteobacteria</taxon>
        <taxon>Methylococcales</taxon>
        <taxon>Methylococcaceae</taxon>
        <taxon>Methylomonas</taxon>
    </lineage>
</organism>
<dbReference type="PANTHER" id="PTHR30399:SF1">
    <property type="entry name" value="UTP PYROPHOSPHATASE"/>
    <property type="match status" value="1"/>
</dbReference>
<dbReference type="CDD" id="cd07344">
    <property type="entry name" value="M48_yhfN_like"/>
    <property type="match status" value="1"/>
</dbReference>
<keyword evidence="2" id="KW-0378">Hydrolase</keyword>
<dbReference type="Gene3D" id="3.30.2010.10">
    <property type="entry name" value="Metalloproteases ('zincins'), catalytic domain"/>
    <property type="match status" value="1"/>
</dbReference>